<feature type="signal peptide" evidence="21">
    <location>
        <begin position="1"/>
        <end position="30"/>
    </location>
</feature>
<dbReference type="Pfam" id="PF13855">
    <property type="entry name" value="LRR_8"/>
    <property type="match status" value="2"/>
</dbReference>
<dbReference type="Gene3D" id="3.30.200.20">
    <property type="entry name" value="Phosphorylase Kinase, domain 1"/>
    <property type="match status" value="1"/>
</dbReference>
<dbReference type="Proteomes" id="UP000295252">
    <property type="component" value="Chromosome II"/>
</dbReference>
<dbReference type="InterPro" id="IPR003591">
    <property type="entry name" value="Leu-rich_rpt_typical-subtyp"/>
</dbReference>
<evidence type="ECO:0000256" key="21">
    <source>
        <dbReference type="SAM" id="SignalP"/>
    </source>
</evidence>
<dbReference type="InterPro" id="IPR051420">
    <property type="entry name" value="Ser_Thr_Kinases_DiverseReg"/>
</dbReference>
<dbReference type="OMA" id="IFNCEVE"/>
<dbReference type="InParanoid" id="A0A068UUX4"/>
<evidence type="ECO:0000256" key="6">
    <source>
        <dbReference type="ARBA" id="ARBA00022679"/>
    </source>
</evidence>
<evidence type="ECO:0000256" key="16">
    <source>
        <dbReference type="ARBA" id="ARBA00023180"/>
    </source>
</evidence>
<evidence type="ECO:0000259" key="22">
    <source>
        <dbReference type="PROSITE" id="PS50011"/>
    </source>
</evidence>
<dbReference type="InterPro" id="IPR017441">
    <property type="entry name" value="Protein_kinase_ATP_BS"/>
</dbReference>
<evidence type="ECO:0000256" key="19">
    <source>
        <dbReference type="PROSITE-ProRule" id="PRU10141"/>
    </source>
</evidence>
<evidence type="ECO:0000256" key="13">
    <source>
        <dbReference type="ARBA" id="ARBA00022989"/>
    </source>
</evidence>
<keyword evidence="16" id="KW-0325">Glycoprotein</keyword>
<evidence type="ECO:0000256" key="1">
    <source>
        <dbReference type="ARBA" id="ARBA00004479"/>
    </source>
</evidence>
<dbReference type="Gene3D" id="1.10.510.10">
    <property type="entry name" value="Transferase(Phosphotransferase) domain 1"/>
    <property type="match status" value="1"/>
</dbReference>
<keyword evidence="9" id="KW-0677">Repeat</keyword>
<name>A0A068UUX4_COFCA</name>
<dbReference type="SUPFAM" id="SSF52058">
    <property type="entry name" value="L domain-like"/>
    <property type="match status" value="1"/>
</dbReference>
<dbReference type="FunFam" id="1.10.510.10:FF:000445">
    <property type="entry name" value="MDIS1-interacting receptor like kinase 2"/>
    <property type="match status" value="1"/>
</dbReference>
<comment type="catalytic activity">
    <reaction evidence="17">
        <text>L-threonyl-[protein] + ATP = O-phospho-L-threonyl-[protein] + ADP + H(+)</text>
        <dbReference type="Rhea" id="RHEA:46608"/>
        <dbReference type="Rhea" id="RHEA-COMP:11060"/>
        <dbReference type="Rhea" id="RHEA-COMP:11605"/>
        <dbReference type="ChEBI" id="CHEBI:15378"/>
        <dbReference type="ChEBI" id="CHEBI:30013"/>
        <dbReference type="ChEBI" id="CHEBI:30616"/>
        <dbReference type="ChEBI" id="CHEBI:61977"/>
        <dbReference type="ChEBI" id="CHEBI:456216"/>
        <dbReference type="EC" id="2.7.11.1"/>
    </reaction>
</comment>
<dbReference type="PRINTS" id="PR00019">
    <property type="entry name" value="LEURICHRPT"/>
</dbReference>
<reference evidence="24" key="1">
    <citation type="journal article" date="2014" name="Science">
        <title>The coffee genome provides insight into the convergent evolution of caffeine biosynthesis.</title>
        <authorList>
            <person name="Denoeud F."/>
            <person name="Carretero-Paulet L."/>
            <person name="Dereeper A."/>
            <person name="Droc G."/>
            <person name="Guyot R."/>
            <person name="Pietrella M."/>
            <person name="Zheng C."/>
            <person name="Alberti A."/>
            <person name="Anthony F."/>
            <person name="Aprea G."/>
            <person name="Aury J.M."/>
            <person name="Bento P."/>
            <person name="Bernard M."/>
            <person name="Bocs S."/>
            <person name="Campa C."/>
            <person name="Cenci A."/>
            <person name="Combes M.C."/>
            <person name="Crouzillat D."/>
            <person name="Da Silva C."/>
            <person name="Daddiego L."/>
            <person name="De Bellis F."/>
            <person name="Dussert S."/>
            <person name="Garsmeur O."/>
            <person name="Gayraud T."/>
            <person name="Guignon V."/>
            <person name="Jahn K."/>
            <person name="Jamilloux V."/>
            <person name="Joet T."/>
            <person name="Labadie K."/>
            <person name="Lan T."/>
            <person name="Leclercq J."/>
            <person name="Lepelley M."/>
            <person name="Leroy T."/>
            <person name="Li L.T."/>
            <person name="Librado P."/>
            <person name="Lopez L."/>
            <person name="Munoz A."/>
            <person name="Noel B."/>
            <person name="Pallavicini A."/>
            <person name="Perrotta G."/>
            <person name="Poncet V."/>
            <person name="Pot D."/>
            <person name="Priyono X."/>
            <person name="Rigoreau M."/>
            <person name="Rouard M."/>
            <person name="Rozas J."/>
            <person name="Tranchant-Dubreuil C."/>
            <person name="VanBuren R."/>
            <person name="Zhang Q."/>
            <person name="Andrade A.C."/>
            <person name="Argout X."/>
            <person name="Bertrand B."/>
            <person name="de Kochko A."/>
            <person name="Graziosi G."/>
            <person name="Henry R.J."/>
            <person name="Jayarama X."/>
            <person name="Ming R."/>
            <person name="Nagai C."/>
            <person name="Rounsley S."/>
            <person name="Sankoff D."/>
            <person name="Giuliano G."/>
            <person name="Albert V.A."/>
            <person name="Wincker P."/>
            <person name="Lashermes P."/>
        </authorList>
    </citation>
    <scope>NUCLEOTIDE SEQUENCE [LARGE SCALE GENOMIC DNA]</scope>
    <source>
        <strain evidence="24">cv. DH200-94</strain>
    </source>
</reference>
<dbReference type="Pfam" id="PF00560">
    <property type="entry name" value="LRR_1"/>
    <property type="match status" value="3"/>
</dbReference>
<evidence type="ECO:0000256" key="15">
    <source>
        <dbReference type="ARBA" id="ARBA00023170"/>
    </source>
</evidence>
<dbReference type="FunFam" id="3.80.10.10:FF:000233">
    <property type="entry name" value="Leucine-rich repeat receptor-like protein kinase TDR"/>
    <property type="match status" value="1"/>
</dbReference>
<accession>A0A068UUX4</accession>
<dbReference type="GO" id="GO:0005524">
    <property type="term" value="F:ATP binding"/>
    <property type="evidence" value="ECO:0007669"/>
    <property type="project" value="UniProtKB-UniRule"/>
</dbReference>
<dbReference type="PhylomeDB" id="A0A068UUX4"/>
<dbReference type="FunCoup" id="A0A068UUX4">
    <property type="interactions" value="440"/>
</dbReference>
<evidence type="ECO:0000256" key="4">
    <source>
        <dbReference type="ARBA" id="ARBA00022553"/>
    </source>
</evidence>
<dbReference type="PROSITE" id="PS51450">
    <property type="entry name" value="LRR"/>
    <property type="match status" value="1"/>
</dbReference>
<evidence type="ECO:0000313" key="24">
    <source>
        <dbReference type="Proteomes" id="UP000295252"/>
    </source>
</evidence>
<feature type="transmembrane region" description="Helical" evidence="20">
    <location>
        <begin position="554"/>
        <end position="578"/>
    </location>
</feature>
<keyword evidence="4" id="KW-0597">Phosphoprotein</keyword>
<keyword evidence="11" id="KW-0418">Kinase</keyword>
<dbReference type="GO" id="GO:0016020">
    <property type="term" value="C:membrane"/>
    <property type="evidence" value="ECO:0007669"/>
    <property type="project" value="UniProtKB-SubCell"/>
</dbReference>
<keyword evidence="7 20" id="KW-0812">Transmembrane</keyword>
<dbReference type="FunFam" id="3.80.10.10:FF:000400">
    <property type="entry name" value="Nuclear pore complex protein NUP107"/>
    <property type="match status" value="1"/>
</dbReference>
<dbReference type="PROSITE" id="PS00107">
    <property type="entry name" value="PROTEIN_KINASE_ATP"/>
    <property type="match status" value="1"/>
</dbReference>
<feature type="domain" description="Protein kinase" evidence="22">
    <location>
        <begin position="620"/>
        <end position="899"/>
    </location>
</feature>
<keyword evidence="6" id="KW-0808">Transferase</keyword>
<dbReference type="EMBL" id="HG739139">
    <property type="protein sequence ID" value="CDP11438.1"/>
    <property type="molecule type" value="Genomic_DNA"/>
</dbReference>
<dbReference type="AlphaFoldDB" id="A0A068UUX4"/>
<comment type="subcellular location">
    <subcellularLocation>
        <location evidence="1">Membrane</location>
        <topology evidence="1">Single-pass type I membrane protein</topology>
    </subcellularLocation>
</comment>
<dbReference type="FunFam" id="3.80.10.10:FF:000221">
    <property type="entry name" value="Leucine-rich repeat receptor-like protein kinase PXL1"/>
    <property type="match status" value="1"/>
</dbReference>
<dbReference type="FunFam" id="3.30.200.20:FF:000309">
    <property type="entry name" value="Leucine-rich repeat receptor protein kinase MSP1"/>
    <property type="match status" value="1"/>
</dbReference>
<dbReference type="GO" id="GO:0006952">
    <property type="term" value="P:defense response"/>
    <property type="evidence" value="ECO:0007669"/>
    <property type="project" value="UniProtKB-ARBA"/>
</dbReference>
<evidence type="ECO:0000256" key="2">
    <source>
        <dbReference type="ARBA" id="ARBA00012513"/>
    </source>
</evidence>
<dbReference type="EC" id="2.7.11.1" evidence="2"/>
<dbReference type="OrthoDB" id="676979at2759"/>
<dbReference type="GO" id="GO:0051707">
    <property type="term" value="P:response to other organism"/>
    <property type="evidence" value="ECO:0007669"/>
    <property type="project" value="UniProtKB-ARBA"/>
</dbReference>
<evidence type="ECO:0000256" key="18">
    <source>
        <dbReference type="ARBA" id="ARBA00048679"/>
    </source>
</evidence>
<keyword evidence="8 21" id="KW-0732">Signal</keyword>
<organism evidence="23 24">
    <name type="scientific">Coffea canephora</name>
    <name type="common">Robusta coffee</name>
    <dbReference type="NCBI Taxonomy" id="49390"/>
    <lineage>
        <taxon>Eukaryota</taxon>
        <taxon>Viridiplantae</taxon>
        <taxon>Streptophyta</taxon>
        <taxon>Embryophyta</taxon>
        <taxon>Tracheophyta</taxon>
        <taxon>Spermatophyta</taxon>
        <taxon>Magnoliopsida</taxon>
        <taxon>eudicotyledons</taxon>
        <taxon>Gunneridae</taxon>
        <taxon>Pentapetalae</taxon>
        <taxon>asterids</taxon>
        <taxon>lamiids</taxon>
        <taxon>Gentianales</taxon>
        <taxon>Rubiaceae</taxon>
        <taxon>Ixoroideae</taxon>
        <taxon>Gardenieae complex</taxon>
        <taxon>Bertiereae - Coffeeae clade</taxon>
        <taxon>Coffeeae</taxon>
        <taxon>Coffea</taxon>
    </lineage>
</organism>
<dbReference type="GO" id="GO:0009791">
    <property type="term" value="P:post-embryonic development"/>
    <property type="evidence" value="ECO:0007669"/>
    <property type="project" value="UniProtKB-ARBA"/>
</dbReference>
<dbReference type="InterPro" id="IPR032675">
    <property type="entry name" value="LRR_dom_sf"/>
</dbReference>
<feature type="binding site" evidence="19">
    <location>
        <position position="648"/>
    </location>
    <ligand>
        <name>ATP</name>
        <dbReference type="ChEBI" id="CHEBI:30616"/>
    </ligand>
</feature>
<evidence type="ECO:0000256" key="5">
    <source>
        <dbReference type="ARBA" id="ARBA00022614"/>
    </source>
</evidence>
<evidence type="ECO:0000256" key="14">
    <source>
        <dbReference type="ARBA" id="ARBA00023136"/>
    </source>
</evidence>
<evidence type="ECO:0000313" key="23">
    <source>
        <dbReference type="EMBL" id="CDP11438.1"/>
    </source>
</evidence>
<evidence type="ECO:0000256" key="10">
    <source>
        <dbReference type="ARBA" id="ARBA00022741"/>
    </source>
</evidence>
<dbReference type="PANTHER" id="PTHR48005">
    <property type="entry name" value="LEUCINE RICH REPEAT KINASE 2"/>
    <property type="match status" value="1"/>
</dbReference>
<keyword evidence="15" id="KW-0675">Receptor</keyword>
<dbReference type="Pfam" id="PF00069">
    <property type="entry name" value="Pkinase"/>
    <property type="match status" value="1"/>
</dbReference>
<evidence type="ECO:0000256" key="12">
    <source>
        <dbReference type="ARBA" id="ARBA00022840"/>
    </source>
</evidence>
<dbReference type="InterPro" id="IPR000719">
    <property type="entry name" value="Prot_kinase_dom"/>
</dbReference>
<dbReference type="InterPro" id="IPR055414">
    <property type="entry name" value="LRR_R13L4/SHOC2-like"/>
</dbReference>
<dbReference type="PROSITE" id="PS00109">
    <property type="entry name" value="PROTEIN_KINASE_TYR"/>
    <property type="match status" value="1"/>
</dbReference>
<dbReference type="InterPro" id="IPR013210">
    <property type="entry name" value="LRR_N_plant-typ"/>
</dbReference>
<evidence type="ECO:0000256" key="11">
    <source>
        <dbReference type="ARBA" id="ARBA00022777"/>
    </source>
</evidence>
<keyword evidence="13 20" id="KW-1133">Transmembrane helix</keyword>
<keyword evidence="14 20" id="KW-0472">Membrane</keyword>
<dbReference type="GO" id="GO:0004674">
    <property type="term" value="F:protein serine/threonine kinase activity"/>
    <property type="evidence" value="ECO:0007669"/>
    <property type="project" value="UniProtKB-KW"/>
</dbReference>
<feature type="chain" id="PRO_5001655127" description="non-specific serine/threonine protein kinase" evidence="21">
    <location>
        <begin position="31"/>
        <end position="902"/>
    </location>
</feature>
<dbReference type="Pfam" id="PF08263">
    <property type="entry name" value="LRRNT_2"/>
    <property type="match status" value="1"/>
</dbReference>
<dbReference type="SUPFAM" id="SSF52047">
    <property type="entry name" value="RNI-like"/>
    <property type="match status" value="1"/>
</dbReference>
<dbReference type="InterPro" id="IPR011009">
    <property type="entry name" value="Kinase-like_dom_sf"/>
</dbReference>
<evidence type="ECO:0000256" key="3">
    <source>
        <dbReference type="ARBA" id="ARBA00022527"/>
    </source>
</evidence>
<evidence type="ECO:0000256" key="17">
    <source>
        <dbReference type="ARBA" id="ARBA00047899"/>
    </source>
</evidence>
<keyword evidence="24" id="KW-1185">Reference proteome</keyword>
<protein>
    <recommendedName>
        <fullName evidence="2">non-specific serine/threonine protein kinase</fullName>
        <ecNumber evidence="2">2.7.11.1</ecNumber>
    </recommendedName>
</protein>
<dbReference type="Gene3D" id="3.80.10.10">
    <property type="entry name" value="Ribonuclease Inhibitor"/>
    <property type="match status" value="3"/>
</dbReference>
<sequence>MGSLANHQNPSFELLLLLLISVLALQFASASVEEAEALLKWKASFSNLNSTLLTSWNLQNTRNHPKTSVSPCTWFGVSCIDGSVSTLNLTNSSINGTLYSFPFSSLPNLEKADLSMNELSGSVPPQVSKLSKLSYLDLSYNKFAGTIPPEIGLLTNLQTLHLNENYLNGSIPQEIGQLRSLVELALCTNNIGGPIPASFGNLKNLTYLYLYENQLSGSIPREIGNLNNLVEVDIDNNQLTGPIPASIGNLNNLVLLHLFENGLSGSIPPEIGKLKKLQSLSLWGNKLTGPIPTSLGNLRDLTLLHLYRNQLSGSIPEELGNLKCKNLKTLLIANNSITGHIPPEFGNLPNLGALDLSSNQIAGEIPKELGKLKSIQWLLLNDNQLTGGIPLELGSLTDLFSLDLSVNLLNGSIPGSIGECQQLTFLNLSSNSLSHSIPSQLGKLIHLNLLDLSHNFLVGEIPTEFGSLNSLETLNLSHNNLSGVIPKALAELPGIHYIDLSFNELQGPIPCGKAFANATIEQLKGNKGLSGNITGVRPCDSPQLFKKHEYGQKLALIIALPLVGALMLLSAFAGILFFQEKRKGDPKVKDGEVKGGDVFSISLFDGKEMYENILKVTQDFDPTFCIGKGGHGSVYKANLPAANTVAVKRLHHLSESADQEGFLNEIRALTKIKHRNIVKLQGYCSSAKYSFLVYEYLERGSLAKLLSIDEEAKKLDWQKRIKIIKGIAHALSYMHHDCSPPIVHRDISSNNVLLDSEYEAHVSDFGTAKLLKIDSSNWSAVAGTYGYVAPELAYTMRVTEKCDVYSFGVLTLEVIKGSHPGDFIPHLTSPTSVNIQLKDLLDRRLPYPGQEDEETLVLILKLARACLTVDPQSRPTMHMISGLLSMGAQALPMHLHGDFQLA</sequence>
<keyword evidence="3" id="KW-0723">Serine/threonine-protein kinase</keyword>
<keyword evidence="5" id="KW-0433">Leucine-rich repeat</keyword>
<gene>
    <name evidence="23" type="ORF">GSCOC_T00033691001</name>
</gene>
<proteinExistence type="predicted"/>
<dbReference type="Gramene" id="CDP11438">
    <property type="protein sequence ID" value="CDP11438"/>
    <property type="gene ID" value="GSCOC_T00033691001"/>
</dbReference>
<dbReference type="PROSITE" id="PS50011">
    <property type="entry name" value="PROTEIN_KINASE_DOM"/>
    <property type="match status" value="1"/>
</dbReference>
<comment type="catalytic activity">
    <reaction evidence="18">
        <text>L-seryl-[protein] + ATP = O-phospho-L-seryl-[protein] + ADP + H(+)</text>
        <dbReference type="Rhea" id="RHEA:17989"/>
        <dbReference type="Rhea" id="RHEA-COMP:9863"/>
        <dbReference type="Rhea" id="RHEA-COMP:11604"/>
        <dbReference type="ChEBI" id="CHEBI:15378"/>
        <dbReference type="ChEBI" id="CHEBI:29999"/>
        <dbReference type="ChEBI" id="CHEBI:30616"/>
        <dbReference type="ChEBI" id="CHEBI:83421"/>
        <dbReference type="ChEBI" id="CHEBI:456216"/>
        <dbReference type="EC" id="2.7.11.1"/>
    </reaction>
</comment>
<keyword evidence="10 19" id="KW-0547">Nucleotide-binding</keyword>
<dbReference type="PANTHER" id="PTHR48005:SF95">
    <property type="entry name" value="PROTEIN KINASE DOMAIN-CONTAINING PROTEIN"/>
    <property type="match status" value="1"/>
</dbReference>
<dbReference type="InterPro" id="IPR008266">
    <property type="entry name" value="Tyr_kinase_AS"/>
</dbReference>
<keyword evidence="12 19" id="KW-0067">ATP-binding</keyword>
<dbReference type="Pfam" id="PF23598">
    <property type="entry name" value="LRR_14"/>
    <property type="match status" value="1"/>
</dbReference>
<dbReference type="STRING" id="49390.A0A068UUX4"/>
<dbReference type="InterPro" id="IPR001611">
    <property type="entry name" value="Leu-rich_rpt"/>
</dbReference>
<evidence type="ECO:0000256" key="9">
    <source>
        <dbReference type="ARBA" id="ARBA00022737"/>
    </source>
</evidence>
<evidence type="ECO:0000256" key="7">
    <source>
        <dbReference type="ARBA" id="ARBA00022692"/>
    </source>
</evidence>
<evidence type="ECO:0000256" key="20">
    <source>
        <dbReference type="SAM" id="Phobius"/>
    </source>
</evidence>
<evidence type="ECO:0000256" key="8">
    <source>
        <dbReference type="ARBA" id="ARBA00022729"/>
    </source>
</evidence>
<dbReference type="SMART" id="SM00369">
    <property type="entry name" value="LRR_TYP"/>
    <property type="match status" value="9"/>
</dbReference>
<dbReference type="SUPFAM" id="SSF56112">
    <property type="entry name" value="Protein kinase-like (PK-like)"/>
    <property type="match status" value="1"/>
</dbReference>